<dbReference type="InterPro" id="IPR036259">
    <property type="entry name" value="MFS_trans_sf"/>
</dbReference>
<dbReference type="PANTHER" id="PTHR23505">
    <property type="entry name" value="SPINSTER"/>
    <property type="match status" value="1"/>
</dbReference>
<dbReference type="InterPro" id="IPR011701">
    <property type="entry name" value="MFS"/>
</dbReference>
<evidence type="ECO:0000256" key="7">
    <source>
        <dbReference type="SAM" id="MobiDB-lite"/>
    </source>
</evidence>
<dbReference type="GO" id="GO:0022857">
    <property type="term" value="F:transmembrane transporter activity"/>
    <property type="evidence" value="ECO:0007669"/>
    <property type="project" value="InterPro"/>
</dbReference>
<evidence type="ECO:0000256" key="8">
    <source>
        <dbReference type="SAM" id="Phobius"/>
    </source>
</evidence>
<dbReference type="PROSITE" id="PS50850">
    <property type="entry name" value="MFS"/>
    <property type="match status" value="1"/>
</dbReference>
<protein>
    <submittedName>
        <fullName evidence="11 12">Protein spinster homolog 1-like</fullName>
    </submittedName>
</protein>
<evidence type="ECO:0000256" key="3">
    <source>
        <dbReference type="ARBA" id="ARBA00022692"/>
    </source>
</evidence>
<dbReference type="InterPro" id="IPR044770">
    <property type="entry name" value="MFS_spinster-like"/>
</dbReference>
<feature type="transmembrane region" description="Helical" evidence="8">
    <location>
        <begin position="412"/>
        <end position="430"/>
    </location>
</feature>
<dbReference type="Pfam" id="PF07690">
    <property type="entry name" value="MFS_1"/>
    <property type="match status" value="1"/>
</dbReference>
<dbReference type="SUPFAM" id="SSF103473">
    <property type="entry name" value="MFS general substrate transporter"/>
    <property type="match status" value="1"/>
</dbReference>
<keyword evidence="2" id="KW-0813">Transport</keyword>
<dbReference type="RefSeq" id="XP_022085755.1">
    <property type="nucleotide sequence ID" value="XM_022230063.1"/>
</dbReference>
<sequence>MPASNEMEQEPLLKPLDPAVDDCSPSFVDADGSVQPRTEVQDPARDQPITSPGVRAYISTIILFLINLLNYIDRYTIAANLIAIQKTYCIDDNNGAAGLVQTAFIIGYMITSPMFGYLGDRYSRKIIMSSGILFWAGMTLLGSFIPANMFWLFVLVRGLVGVGEASYITISVTIIGDLFVGNRRTQMLMFYFFAIPVGSGLGYIGGKGIASAFNDWRWALRITPALGVASVICVMLIIKEPSRGQAETGNHTISSQRYIEDLKALLKNKTYLFTTLGFTSIAWVVGGLALWLVKLMELIYDYHHQDDTNVSFIFGGLTVAAGFSGVTIGTVGAQIYRRYNPRADALVCALGNLLAAPFLFVGLTFAVTSEGLGWTCILLGEICLFLNWALVPDMLMQVLIPVRRSTGNGIQLLSGHLFGDALSPYIIGAVSDLIRGDGSTYLERYQGLAYSLYMAVFLSVIGGGFFLAASLYIERDRAHMQETLQACQETEAHQTDNDDIGQPVNARNNEDVVI</sequence>
<feature type="domain" description="Major facilitator superfamily (MFS) profile" evidence="9">
    <location>
        <begin position="59"/>
        <end position="477"/>
    </location>
</feature>
<evidence type="ECO:0000313" key="12">
    <source>
        <dbReference type="RefSeq" id="XP_022085755.1"/>
    </source>
</evidence>
<keyword evidence="10" id="KW-1185">Reference proteome</keyword>
<evidence type="ECO:0000313" key="11">
    <source>
        <dbReference type="RefSeq" id="XP_022085754.1"/>
    </source>
</evidence>
<feature type="transmembrane region" description="Helical" evidence="8">
    <location>
        <begin position="218"/>
        <end position="238"/>
    </location>
</feature>
<feature type="transmembrane region" description="Helical" evidence="8">
    <location>
        <begin position="131"/>
        <end position="153"/>
    </location>
</feature>
<proteinExistence type="inferred from homology"/>
<evidence type="ECO:0000313" key="14">
    <source>
        <dbReference type="RefSeq" id="XP_022085758.1"/>
    </source>
</evidence>
<dbReference type="OMA" id="YPWIVFA"/>
<evidence type="ECO:0000256" key="4">
    <source>
        <dbReference type="ARBA" id="ARBA00022989"/>
    </source>
</evidence>
<dbReference type="KEGG" id="aplc:110976621"/>
<evidence type="ECO:0000256" key="5">
    <source>
        <dbReference type="ARBA" id="ARBA00023136"/>
    </source>
</evidence>
<dbReference type="GO" id="GO:0016020">
    <property type="term" value="C:membrane"/>
    <property type="evidence" value="ECO:0007669"/>
    <property type="project" value="UniProtKB-SubCell"/>
</dbReference>
<evidence type="ECO:0000313" key="10">
    <source>
        <dbReference type="Proteomes" id="UP000694845"/>
    </source>
</evidence>
<reference evidence="11 12" key="1">
    <citation type="submission" date="2025-04" db="UniProtKB">
        <authorList>
            <consortium name="RefSeq"/>
        </authorList>
    </citation>
    <scope>IDENTIFICATION</scope>
</reference>
<feature type="region of interest" description="Disordered" evidence="7">
    <location>
        <begin position="491"/>
        <end position="514"/>
    </location>
</feature>
<feature type="region of interest" description="Disordered" evidence="7">
    <location>
        <begin position="1"/>
        <end position="47"/>
    </location>
</feature>
<feature type="transmembrane region" description="Helical" evidence="8">
    <location>
        <begin position="96"/>
        <end position="119"/>
    </location>
</feature>
<evidence type="ECO:0000256" key="1">
    <source>
        <dbReference type="ARBA" id="ARBA00004141"/>
    </source>
</evidence>
<accession>A0A8B7XXY7</accession>
<organism evidence="10 11">
    <name type="scientific">Acanthaster planci</name>
    <name type="common">Crown-of-thorns starfish</name>
    <dbReference type="NCBI Taxonomy" id="133434"/>
    <lineage>
        <taxon>Eukaryota</taxon>
        <taxon>Metazoa</taxon>
        <taxon>Echinodermata</taxon>
        <taxon>Eleutherozoa</taxon>
        <taxon>Asterozoa</taxon>
        <taxon>Asteroidea</taxon>
        <taxon>Valvatacea</taxon>
        <taxon>Valvatida</taxon>
        <taxon>Acanthasteridae</taxon>
        <taxon>Acanthaster</taxon>
    </lineage>
</organism>
<feature type="transmembrane region" description="Helical" evidence="8">
    <location>
        <begin position="54"/>
        <end position="72"/>
    </location>
</feature>
<feature type="transmembrane region" description="Helical" evidence="8">
    <location>
        <begin position="312"/>
        <end position="333"/>
    </location>
</feature>
<evidence type="ECO:0000259" key="9">
    <source>
        <dbReference type="PROSITE" id="PS50850"/>
    </source>
</evidence>
<feature type="transmembrane region" description="Helical" evidence="8">
    <location>
        <begin position="345"/>
        <end position="366"/>
    </location>
</feature>
<keyword evidence="4 8" id="KW-1133">Transmembrane helix</keyword>
<evidence type="ECO:0000256" key="6">
    <source>
        <dbReference type="ARBA" id="ARBA00024338"/>
    </source>
</evidence>
<comment type="similarity">
    <text evidence="6">Belongs to the major facilitator superfamily. Spinster (TC 2.A.1.49) family.</text>
</comment>
<comment type="subcellular location">
    <subcellularLocation>
        <location evidence="1">Membrane</location>
        <topology evidence="1">Multi-pass membrane protein</topology>
    </subcellularLocation>
</comment>
<keyword evidence="5 8" id="KW-0472">Membrane</keyword>
<name>A0A8B7XXY7_ACAPL</name>
<dbReference type="InterPro" id="IPR020846">
    <property type="entry name" value="MFS_dom"/>
</dbReference>
<feature type="transmembrane region" description="Helical" evidence="8">
    <location>
        <begin position="271"/>
        <end position="292"/>
    </location>
</feature>
<dbReference type="CDD" id="cd17328">
    <property type="entry name" value="MFS_spinster_like"/>
    <property type="match status" value="1"/>
</dbReference>
<dbReference type="OrthoDB" id="6770063at2759"/>
<evidence type="ECO:0000256" key="2">
    <source>
        <dbReference type="ARBA" id="ARBA00022448"/>
    </source>
</evidence>
<dbReference type="Proteomes" id="UP000694845">
    <property type="component" value="Unplaced"/>
</dbReference>
<feature type="transmembrane region" description="Helical" evidence="8">
    <location>
        <begin position="188"/>
        <end position="206"/>
    </location>
</feature>
<dbReference type="GeneID" id="110976621"/>
<gene>
    <name evidence="11 12 13 14" type="primary">LOC110976621</name>
</gene>
<feature type="transmembrane region" description="Helical" evidence="8">
    <location>
        <begin position="165"/>
        <end position="181"/>
    </location>
</feature>
<dbReference type="RefSeq" id="XP_022085754.1">
    <property type="nucleotide sequence ID" value="XM_022230062.1"/>
</dbReference>
<evidence type="ECO:0000313" key="13">
    <source>
        <dbReference type="RefSeq" id="XP_022085757.1"/>
    </source>
</evidence>
<dbReference type="PANTHER" id="PTHR23505:SF79">
    <property type="entry name" value="PROTEIN SPINSTER"/>
    <property type="match status" value="1"/>
</dbReference>
<dbReference type="RefSeq" id="XP_022085758.1">
    <property type="nucleotide sequence ID" value="XM_022230066.1"/>
</dbReference>
<dbReference type="Gene3D" id="1.20.1250.20">
    <property type="entry name" value="MFS general substrate transporter like domains"/>
    <property type="match status" value="1"/>
</dbReference>
<keyword evidence="3 8" id="KW-0812">Transmembrane</keyword>
<dbReference type="RefSeq" id="XP_022085757.1">
    <property type="nucleotide sequence ID" value="XM_022230065.1"/>
</dbReference>
<feature type="transmembrane region" description="Helical" evidence="8">
    <location>
        <begin position="372"/>
        <end position="391"/>
    </location>
</feature>
<dbReference type="AlphaFoldDB" id="A0A8B7XXY7"/>
<feature type="transmembrane region" description="Helical" evidence="8">
    <location>
        <begin position="450"/>
        <end position="473"/>
    </location>
</feature>